<organism evidence="1 2">
    <name type="scientific">Stylosanthes scabra</name>
    <dbReference type="NCBI Taxonomy" id="79078"/>
    <lineage>
        <taxon>Eukaryota</taxon>
        <taxon>Viridiplantae</taxon>
        <taxon>Streptophyta</taxon>
        <taxon>Embryophyta</taxon>
        <taxon>Tracheophyta</taxon>
        <taxon>Spermatophyta</taxon>
        <taxon>Magnoliopsida</taxon>
        <taxon>eudicotyledons</taxon>
        <taxon>Gunneridae</taxon>
        <taxon>Pentapetalae</taxon>
        <taxon>rosids</taxon>
        <taxon>fabids</taxon>
        <taxon>Fabales</taxon>
        <taxon>Fabaceae</taxon>
        <taxon>Papilionoideae</taxon>
        <taxon>50 kb inversion clade</taxon>
        <taxon>dalbergioids sensu lato</taxon>
        <taxon>Dalbergieae</taxon>
        <taxon>Pterocarpus clade</taxon>
        <taxon>Stylosanthes</taxon>
    </lineage>
</organism>
<comment type="caution">
    <text evidence="1">The sequence shown here is derived from an EMBL/GenBank/DDBJ whole genome shotgun (WGS) entry which is preliminary data.</text>
</comment>
<evidence type="ECO:0000313" key="1">
    <source>
        <dbReference type="EMBL" id="MED6151845.1"/>
    </source>
</evidence>
<sequence length="147" mass="16837">MESIHNCPGSKGSNLSQYESILVRLDRLCDFETQQEILLSVTSRFWVHFLVSPLIIEPVNVLWVTLREPKRHEGAYGANDPAYDNSGLSDVVDDWGVFGLTSRFTGCYIRNIKERNPQVYMIKRETVNGWGIKRVILGEVRPIVVRD</sequence>
<dbReference type="Proteomes" id="UP001341840">
    <property type="component" value="Unassembled WGS sequence"/>
</dbReference>
<keyword evidence="2" id="KW-1185">Reference proteome</keyword>
<evidence type="ECO:0000313" key="2">
    <source>
        <dbReference type="Proteomes" id="UP001341840"/>
    </source>
</evidence>
<reference evidence="1 2" key="1">
    <citation type="journal article" date="2023" name="Plants (Basel)">
        <title>Bridging the Gap: Combining Genomics and Transcriptomics Approaches to Understand Stylosanthes scabra, an Orphan Legume from the Brazilian Caatinga.</title>
        <authorList>
            <person name="Ferreira-Neto J.R.C."/>
            <person name="da Silva M.D."/>
            <person name="Binneck E."/>
            <person name="de Melo N.F."/>
            <person name="da Silva R.H."/>
            <person name="de Melo A.L.T.M."/>
            <person name="Pandolfi V."/>
            <person name="Bustamante F.O."/>
            <person name="Brasileiro-Vidal A.C."/>
            <person name="Benko-Iseppon A.M."/>
        </authorList>
    </citation>
    <scope>NUCLEOTIDE SEQUENCE [LARGE SCALE GENOMIC DNA]</scope>
    <source>
        <tissue evidence="1">Leaves</tissue>
    </source>
</reference>
<gene>
    <name evidence="1" type="ORF">PIB30_086260</name>
</gene>
<dbReference type="EMBL" id="JASCZI010092092">
    <property type="protein sequence ID" value="MED6151845.1"/>
    <property type="molecule type" value="Genomic_DNA"/>
</dbReference>
<protein>
    <submittedName>
        <fullName evidence="1">Uncharacterized protein</fullName>
    </submittedName>
</protein>
<name>A0ABU6TSK3_9FABA</name>
<proteinExistence type="predicted"/>
<accession>A0ABU6TSK3</accession>